<feature type="transmembrane region" description="Helical" evidence="1">
    <location>
        <begin position="7"/>
        <end position="27"/>
    </location>
</feature>
<organism evidence="2 3">
    <name type="scientific">Pisciglobus halotolerans</name>
    <dbReference type="NCBI Taxonomy" id="745365"/>
    <lineage>
        <taxon>Bacteria</taxon>
        <taxon>Bacillati</taxon>
        <taxon>Bacillota</taxon>
        <taxon>Bacilli</taxon>
        <taxon>Lactobacillales</taxon>
        <taxon>Carnobacteriaceae</taxon>
    </lineage>
</organism>
<protein>
    <submittedName>
        <fullName evidence="2">Uncharacterized protein</fullName>
    </submittedName>
</protein>
<accession>A0A1I3BJ81</accession>
<dbReference type="OrthoDB" id="3902805at2"/>
<keyword evidence="1" id="KW-0472">Membrane</keyword>
<keyword evidence="3" id="KW-1185">Reference proteome</keyword>
<dbReference type="RefSeq" id="WP_092091577.1">
    <property type="nucleotide sequence ID" value="NZ_FOQE01000007.1"/>
</dbReference>
<gene>
    <name evidence="2" type="ORF">SAMN04489868_10718</name>
</gene>
<reference evidence="2 3" key="1">
    <citation type="submission" date="2016-10" db="EMBL/GenBank/DDBJ databases">
        <authorList>
            <person name="de Groot N.N."/>
        </authorList>
    </citation>
    <scope>NUCLEOTIDE SEQUENCE [LARGE SCALE GENOMIC DNA]</scope>
    <source>
        <strain evidence="2 3">DSM 27630</strain>
    </source>
</reference>
<evidence type="ECO:0000313" key="3">
    <source>
        <dbReference type="Proteomes" id="UP000198668"/>
    </source>
</evidence>
<dbReference type="AlphaFoldDB" id="A0A1I3BJ81"/>
<feature type="transmembrane region" description="Helical" evidence="1">
    <location>
        <begin position="39"/>
        <end position="61"/>
    </location>
</feature>
<dbReference type="Proteomes" id="UP000198668">
    <property type="component" value="Unassembled WGS sequence"/>
</dbReference>
<name>A0A1I3BJ81_9LACT</name>
<evidence type="ECO:0000313" key="2">
    <source>
        <dbReference type="EMBL" id="SFH62338.1"/>
    </source>
</evidence>
<proteinExistence type="predicted"/>
<dbReference type="EMBL" id="FOQE01000007">
    <property type="protein sequence ID" value="SFH62338.1"/>
    <property type="molecule type" value="Genomic_DNA"/>
</dbReference>
<evidence type="ECO:0000256" key="1">
    <source>
        <dbReference type="SAM" id="Phobius"/>
    </source>
</evidence>
<sequence length="250" mass="30131">MFKLIKAIILWLAFFILIISFIMTGEYTIDSFLNQGPGIVSIFVLASSYTYNSFSAIFVWINQRKMEIFNPTLHWSMQFEFFSTEFDSSIFNELFDKIYEMDKDVKIVAKDEKQLFLRIDQINIEIFVDNEEDAYLYTVYFISDISYRDSLKNFYIIYEEYLNIIKTNIHKPYEEQYILKLKFKEYNPFYKVYLKRIDKPSNMEFSMRYNDESNEYIIRKNEMQVISKNLVNIKDVSSKYIAVSNKNLLK</sequence>
<keyword evidence="1" id="KW-0812">Transmembrane</keyword>
<keyword evidence="1" id="KW-1133">Transmembrane helix</keyword>